<evidence type="ECO:0000256" key="1">
    <source>
        <dbReference type="SAM" id="Phobius"/>
    </source>
</evidence>
<keyword evidence="3" id="KW-1185">Reference proteome</keyword>
<evidence type="ECO:0000313" key="2">
    <source>
        <dbReference type="EMBL" id="KAJ1130266.1"/>
    </source>
</evidence>
<protein>
    <submittedName>
        <fullName evidence="2">Uncharacterized protein</fullName>
    </submittedName>
</protein>
<dbReference type="EMBL" id="JANPWB010000011">
    <property type="protein sequence ID" value="KAJ1130266.1"/>
    <property type="molecule type" value="Genomic_DNA"/>
</dbReference>
<accession>A0AAV7PPN9</accession>
<organism evidence="2 3">
    <name type="scientific">Pleurodeles waltl</name>
    <name type="common">Iberian ribbed newt</name>
    <dbReference type="NCBI Taxonomy" id="8319"/>
    <lineage>
        <taxon>Eukaryota</taxon>
        <taxon>Metazoa</taxon>
        <taxon>Chordata</taxon>
        <taxon>Craniata</taxon>
        <taxon>Vertebrata</taxon>
        <taxon>Euteleostomi</taxon>
        <taxon>Amphibia</taxon>
        <taxon>Batrachia</taxon>
        <taxon>Caudata</taxon>
        <taxon>Salamandroidea</taxon>
        <taxon>Salamandridae</taxon>
        <taxon>Pleurodelinae</taxon>
        <taxon>Pleurodeles</taxon>
    </lineage>
</organism>
<gene>
    <name evidence="2" type="ORF">NDU88_008620</name>
</gene>
<reference evidence="2" key="1">
    <citation type="journal article" date="2022" name="bioRxiv">
        <title>Sequencing and chromosome-scale assembly of the giantPleurodeles waltlgenome.</title>
        <authorList>
            <person name="Brown T."/>
            <person name="Elewa A."/>
            <person name="Iarovenko S."/>
            <person name="Subramanian E."/>
            <person name="Araus A.J."/>
            <person name="Petzold A."/>
            <person name="Susuki M."/>
            <person name="Suzuki K.-i.T."/>
            <person name="Hayashi T."/>
            <person name="Toyoda A."/>
            <person name="Oliveira C."/>
            <person name="Osipova E."/>
            <person name="Leigh N.D."/>
            <person name="Simon A."/>
            <person name="Yun M.H."/>
        </authorList>
    </citation>
    <scope>NUCLEOTIDE SEQUENCE</scope>
    <source>
        <strain evidence="2">20211129_DDA</strain>
        <tissue evidence="2">Liver</tissue>
    </source>
</reference>
<name>A0AAV7PPN9_PLEWA</name>
<dbReference type="AlphaFoldDB" id="A0AAV7PPN9"/>
<keyword evidence="1" id="KW-1133">Transmembrane helix</keyword>
<keyword evidence="1" id="KW-0472">Membrane</keyword>
<sequence>MAHAADRLLFLGVGRPAPVMVWRPVPHNARPQQPSLMLQDALRLTRGTPRASFMVTVAILAVLRARCWLTVFLLGAPLTVGGAVVRALPLLRRGAAG</sequence>
<proteinExistence type="predicted"/>
<comment type="caution">
    <text evidence="2">The sequence shown here is derived from an EMBL/GenBank/DDBJ whole genome shotgun (WGS) entry which is preliminary data.</text>
</comment>
<keyword evidence="1" id="KW-0812">Transmembrane</keyword>
<evidence type="ECO:0000313" key="3">
    <source>
        <dbReference type="Proteomes" id="UP001066276"/>
    </source>
</evidence>
<dbReference type="Proteomes" id="UP001066276">
    <property type="component" value="Chromosome 7"/>
</dbReference>
<feature type="transmembrane region" description="Helical" evidence="1">
    <location>
        <begin position="71"/>
        <end position="91"/>
    </location>
</feature>